<dbReference type="PANTHER" id="PTHR30595:SF6">
    <property type="entry name" value="SCHLAFEN ALBA-2 DOMAIN-CONTAINING PROTEIN"/>
    <property type="match status" value="1"/>
</dbReference>
<dbReference type="Pfam" id="PF04326">
    <property type="entry name" value="SLFN_AlbA_2"/>
    <property type="match status" value="1"/>
</dbReference>
<accession>H8GUM3</accession>
<dbReference type="EMBL" id="CP002191">
    <property type="protein sequence ID" value="AFD26706.1"/>
    <property type="molecule type" value="Genomic_DNA"/>
</dbReference>
<evidence type="ECO:0000259" key="1">
    <source>
        <dbReference type="Pfam" id="PF04326"/>
    </source>
</evidence>
<dbReference type="InterPro" id="IPR038475">
    <property type="entry name" value="RecG_C_sf"/>
</dbReference>
<dbReference type="PANTHER" id="PTHR30595">
    <property type="entry name" value="GLPR-RELATED TRANSCRIPTIONAL REPRESSOR"/>
    <property type="match status" value="1"/>
</dbReference>
<dbReference type="KEGG" id="dgo:DGo_CA2779"/>
<dbReference type="eggNOG" id="COG2865">
    <property type="taxonomic scope" value="Bacteria"/>
</dbReference>
<reference evidence="2 3" key="1">
    <citation type="journal article" date="2012" name="PLoS ONE">
        <title>Genome sequence and transcriptome analysis of the radioresistant bacterium Deinococcus gobiensis: insights into the extreme environmental adaptations.</title>
        <authorList>
            <person name="Yuan M."/>
            <person name="Chen M."/>
            <person name="Zhang W."/>
            <person name="Lu W."/>
            <person name="Wang J."/>
            <person name="Yang M."/>
            <person name="Zhao P."/>
            <person name="Tang R."/>
            <person name="Li X."/>
            <person name="Hao Y."/>
            <person name="Zhou Z."/>
            <person name="Zhan Y."/>
            <person name="Yu H."/>
            <person name="Teng C."/>
            <person name="Yan Y."/>
            <person name="Ping S."/>
            <person name="Wang Y."/>
            <person name="Lin M."/>
        </authorList>
    </citation>
    <scope>NUCLEOTIDE SEQUENCE [LARGE SCALE GENOMIC DNA]</scope>
    <source>
        <strain evidence="2 3">I-0</strain>
    </source>
</reference>
<organism evidence="2 3">
    <name type="scientific">Deinococcus gobiensis (strain DSM 21396 / JCM 16679 / CGMCC 1.7299 / I-0)</name>
    <dbReference type="NCBI Taxonomy" id="745776"/>
    <lineage>
        <taxon>Bacteria</taxon>
        <taxon>Thermotogati</taxon>
        <taxon>Deinococcota</taxon>
        <taxon>Deinococci</taxon>
        <taxon>Deinococcales</taxon>
        <taxon>Deinococcaceae</taxon>
        <taxon>Deinococcus</taxon>
    </lineage>
</organism>
<evidence type="ECO:0000313" key="3">
    <source>
        <dbReference type="Proteomes" id="UP000007575"/>
    </source>
</evidence>
<dbReference type="AlphaFoldDB" id="H8GUM3"/>
<proteinExistence type="predicted"/>
<gene>
    <name evidence="2" type="ordered locus">DGo_CA2779</name>
</gene>
<evidence type="ECO:0000313" key="2">
    <source>
        <dbReference type="EMBL" id="AFD26706.1"/>
    </source>
</evidence>
<dbReference type="Proteomes" id="UP000007575">
    <property type="component" value="Chromosome"/>
</dbReference>
<dbReference type="HOGENOM" id="CLU_042798_0_0_0"/>
<dbReference type="STRING" id="745776.DGo_CA2779"/>
<sequence length="440" mass="49488">MVWGVQDGTHDIVGTSFDPAEAKKGNQELESWLLQLLNPRLHFRFYPVVMEQGEAVVVLEIAPAFRHPVQFQGREYIRVGSYKKPLNGFPDRERALWRALERTPFEDGVAAERVSSDDVLRMLDYPAYFRLLGANLPPGRDGILAALAEDDLIKPCEAGGWNITNLGGMLFATHLPDFPTLSRKALRVIKYQGTGKMFTERELSEPRGYAASFEETLRLLNSLLPANEVMGQALRRDVPMFPELAVREVVANALIHQDFLITGSGPTVEIFDNRIEVTNPGEPLVDTRRFVDTPPKSRNETLASLMRRFNICEERGSGIDKVVFQVEFFQLPAPLFEVPPGFMRTVLFAHRPLAQMTKADRVRACYLHACLKYVSREPMTNATLRERLGISDKNAAAASRILGEAVDAQAIVIEDKEVGARVRRYLPYWASPQPPEEVVV</sequence>
<dbReference type="InterPro" id="IPR007421">
    <property type="entry name" value="Schlafen_AlbA_2_dom"/>
</dbReference>
<protein>
    <submittedName>
        <fullName evidence="2">Putative transcriptional regulator</fullName>
    </submittedName>
</protein>
<dbReference type="Pfam" id="PF13749">
    <property type="entry name" value="HATPase_c_4"/>
    <property type="match status" value="1"/>
</dbReference>
<dbReference type="Gene3D" id="3.30.565.60">
    <property type="match status" value="1"/>
</dbReference>
<dbReference type="InterPro" id="IPR038461">
    <property type="entry name" value="Schlafen_AlbA_2_dom_sf"/>
</dbReference>
<name>H8GUM3_DEIGI</name>
<dbReference type="PATRIC" id="fig|745776.4.peg.2855"/>
<dbReference type="Gene3D" id="3.30.950.30">
    <property type="entry name" value="Schlafen, AAA domain"/>
    <property type="match status" value="1"/>
</dbReference>
<keyword evidence="3" id="KW-1185">Reference proteome</keyword>
<feature type="domain" description="Schlafen AlbA-2" evidence="1">
    <location>
        <begin position="2"/>
        <end position="87"/>
    </location>
</feature>